<gene>
    <name evidence="2" type="ORF">JR316_002877</name>
</gene>
<protein>
    <submittedName>
        <fullName evidence="2">Uncharacterized protein</fullName>
    </submittedName>
</protein>
<comment type="caution">
    <text evidence="2">The sequence shown here is derived from an EMBL/GenBank/DDBJ whole genome shotgun (WGS) entry which is preliminary data.</text>
</comment>
<proteinExistence type="predicted"/>
<accession>A0A8H7Y4I0</accession>
<evidence type="ECO:0000313" key="2">
    <source>
        <dbReference type="EMBL" id="KAG5170804.1"/>
    </source>
</evidence>
<evidence type="ECO:0000256" key="1">
    <source>
        <dbReference type="SAM" id="MobiDB-lite"/>
    </source>
</evidence>
<feature type="compositionally biased region" description="Polar residues" evidence="1">
    <location>
        <begin position="1"/>
        <end position="19"/>
    </location>
</feature>
<sequence length="290" mass="33204">MSSSPNDYTDYSSDTPSESLSDEDHIPIMDFDHHGMWDGTEGPAIHTPENIRRICAKMFIIEYLTTYQPEEDERNDNEDDLEQNHIVSLVPFTEKFCYNDMTFHAARISMELVKGGFETDTLSVGQGSLNSRSYPLREGVTIGEIIDCVISNKMHHFAFLPYKLGNDVGWKGCRDFMLQFWAELIRTGIITTSVPEEESGKNSSLAWDLCVTYNRDGSSRNDFIGGGHYYSFTPKDDEYSPGHCVSLYGRSLFFALWEEGNAQLVLKHFYMWTIDDLFEPVTHQEMSIED</sequence>
<dbReference type="OrthoDB" id="3239749at2759"/>
<reference evidence="2" key="1">
    <citation type="submission" date="2021-02" db="EMBL/GenBank/DDBJ databases">
        <title>Psilocybe cubensis genome.</title>
        <authorList>
            <person name="Mckernan K.J."/>
            <person name="Crawford S."/>
            <person name="Trippe A."/>
            <person name="Kane L.T."/>
            <person name="Mclaughlin S."/>
        </authorList>
    </citation>
    <scope>NUCLEOTIDE SEQUENCE [LARGE SCALE GENOMIC DNA]</scope>
    <source>
        <strain evidence="2">MGC-MH-2018</strain>
    </source>
</reference>
<dbReference type="EMBL" id="JAFIQS010000003">
    <property type="protein sequence ID" value="KAG5170804.1"/>
    <property type="molecule type" value="Genomic_DNA"/>
</dbReference>
<organism evidence="2">
    <name type="scientific">Psilocybe cubensis</name>
    <name type="common">Psychedelic mushroom</name>
    <name type="synonym">Stropharia cubensis</name>
    <dbReference type="NCBI Taxonomy" id="181762"/>
    <lineage>
        <taxon>Eukaryota</taxon>
        <taxon>Fungi</taxon>
        <taxon>Dikarya</taxon>
        <taxon>Basidiomycota</taxon>
        <taxon>Agaricomycotina</taxon>
        <taxon>Agaricomycetes</taxon>
        <taxon>Agaricomycetidae</taxon>
        <taxon>Agaricales</taxon>
        <taxon>Agaricineae</taxon>
        <taxon>Strophariaceae</taxon>
        <taxon>Psilocybe</taxon>
    </lineage>
</organism>
<feature type="region of interest" description="Disordered" evidence="1">
    <location>
        <begin position="1"/>
        <end position="24"/>
    </location>
</feature>
<dbReference type="AlphaFoldDB" id="A0A8H7Y4I0"/>
<name>A0A8H7Y4I0_PSICU</name>